<reference evidence="18" key="1">
    <citation type="submission" date="2021-03" db="EMBL/GenBank/DDBJ databases">
        <authorList>
            <person name="Li Z."/>
            <person name="Yang C."/>
        </authorList>
    </citation>
    <scope>NUCLEOTIDE SEQUENCE</scope>
    <source>
        <strain evidence="18">Dzin_1.0</strain>
        <tissue evidence="18">Leaf</tissue>
    </source>
</reference>
<feature type="disulfide bond" evidence="14">
    <location>
        <begin position="725"/>
        <end position="780"/>
    </location>
</feature>
<dbReference type="AlphaFoldDB" id="A0A9D5BYL1"/>
<dbReference type="FunFam" id="1.10.287.70:FF:000172">
    <property type="entry name" value="Glutamate receptor"/>
    <property type="match status" value="1"/>
</dbReference>
<feature type="domain" description="Ionotropic glutamate receptor C-terminal" evidence="17">
    <location>
        <begin position="442"/>
        <end position="777"/>
    </location>
</feature>
<feature type="signal peptide" evidence="16">
    <location>
        <begin position="1"/>
        <end position="22"/>
    </location>
</feature>
<keyword evidence="6 15" id="KW-1133">Transmembrane helix</keyword>
<name>A0A9D5BYL1_9LILI</name>
<proteinExistence type="inferred from homology"/>
<feature type="transmembrane region" description="Helical" evidence="15">
    <location>
        <begin position="591"/>
        <end position="608"/>
    </location>
</feature>
<dbReference type="CDD" id="cd19990">
    <property type="entry name" value="PBP1_GABAb_receptor_plant"/>
    <property type="match status" value="1"/>
</dbReference>
<dbReference type="GO" id="GO:0016020">
    <property type="term" value="C:membrane"/>
    <property type="evidence" value="ECO:0007669"/>
    <property type="project" value="UniProtKB-SubCell"/>
</dbReference>
<protein>
    <recommendedName>
        <fullName evidence="13">Glutamate receptor</fullName>
    </recommendedName>
</protein>
<dbReference type="FunFam" id="3.40.190.10:FF:000054">
    <property type="entry name" value="Glutamate receptor"/>
    <property type="match status" value="1"/>
</dbReference>
<dbReference type="OrthoDB" id="784038at2759"/>
<keyword evidence="5 16" id="KW-0732">Signal</keyword>
<keyword evidence="3 13" id="KW-0813">Transport</keyword>
<evidence type="ECO:0000313" key="19">
    <source>
        <dbReference type="Proteomes" id="UP001085076"/>
    </source>
</evidence>
<dbReference type="InterPro" id="IPR044440">
    <property type="entry name" value="GABAb_receptor_plant_PBP1"/>
</dbReference>
<dbReference type="Pfam" id="PF00060">
    <property type="entry name" value="Lig_chan"/>
    <property type="match status" value="1"/>
</dbReference>
<evidence type="ECO:0000256" key="15">
    <source>
        <dbReference type="SAM" id="Phobius"/>
    </source>
</evidence>
<feature type="chain" id="PRO_5039064591" description="Glutamate receptor" evidence="16">
    <location>
        <begin position="23"/>
        <end position="865"/>
    </location>
</feature>
<keyword evidence="19" id="KW-1185">Reference proteome</keyword>
<comment type="function">
    <text evidence="13">Glutamate-gated receptor that probably acts as non-selective cation channel.</text>
</comment>
<dbReference type="Pfam" id="PF01094">
    <property type="entry name" value="ANF_receptor"/>
    <property type="match status" value="1"/>
</dbReference>
<evidence type="ECO:0000256" key="4">
    <source>
        <dbReference type="ARBA" id="ARBA00022692"/>
    </source>
</evidence>
<accession>A0A9D5BYL1</accession>
<dbReference type="GO" id="GO:0015276">
    <property type="term" value="F:ligand-gated monoatomic ion channel activity"/>
    <property type="evidence" value="ECO:0007669"/>
    <property type="project" value="InterPro"/>
</dbReference>
<keyword evidence="12 13" id="KW-0407">Ion channel</keyword>
<dbReference type="Gene3D" id="3.40.50.2300">
    <property type="match status" value="3"/>
</dbReference>
<dbReference type="EMBL" id="JAGGNH010000009">
    <property type="protein sequence ID" value="KAJ0963083.1"/>
    <property type="molecule type" value="Genomic_DNA"/>
</dbReference>
<keyword evidence="4 15" id="KW-0812">Transmembrane</keyword>
<dbReference type="PIRSF" id="PIRSF037090">
    <property type="entry name" value="Iontro_Glu-like_rcpt_pln"/>
    <property type="match status" value="1"/>
</dbReference>
<keyword evidence="14" id="KW-1015">Disulfide bond</keyword>
<feature type="transmembrane region" description="Helical" evidence="15">
    <location>
        <begin position="798"/>
        <end position="819"/>
    </location>
</feature>
<evidence type="ECO:0000256" key="6">
    <source>
        <dbReference type="ARBA" id="ARBA00022989"/>
    </source>
</evidence>
<evidence type="ECO:0000256" key="1">
    <source>
        <dbReference type="ARBA" id="ARBA00004141"/>
    </source>
</evidence>
<evidence type="ECO:0000256" key="8">
    <source>
        <dbReference type="ARBA" id="ARBA00023136"/>
    </source>
</evidence>
<evidence type="ECO:0000256" key="16">
    <source>
        <dbReference type="SAM" id="SignalP"/>
    </source>
</evidence>
<evidence type="ECO:0000256" key="14">
    <source>
        <dbReference type="PIRSR" id="PIRSR037090-50"/>
    </source>
</evidence>
<evidence type="ECO:0000256" key="10">
    <source>
        <dbReference type="ARBA" id="ARBA00023180"/>
    </source>
</evidence>
<keyword evidence="8 13" id="KW-0472">Membrane</keyword>
<dbReference type="CDD" id="cd13686">
    <property type="entry name" value="GluR_Plant"/>
    <property type="match status" value="1"/>
</dbReference>
<dbReference type="PANTHER" id="PTHR34836:SF9">
    <property type="entry name" value="RECEPTOR LIGAND BINDING REGION DOMAIN-CONTAINING PROTEIN"/>
    <property type="match status" value="1"/>
</dbReference>
<evidence type="ECO:0000313" key="18">
    <source>
        <dbReference type="EMBL" id="KAJ0963083.1"/>
    </source>
</evidence>
<dbReference type="SMART" id="SM00079">
    <property type="entry name" value="PBPe"/>
    <property type="match status" value="1"/>
</dbReference>
<gene>
    <name evidence="18" type="ORF">J5N97_028205</name>
</gene>
<dbReference type="Gene3D" id="3.40.190.10">
    <property type="entry name" value="Periplasmic binding protein-like II"/>
    <property type="match status" value="1"/>
</dbReference>
<dbReference type="InterPro" id="IPR001828">
    <property type="entry name" value="ANF_lig-bd_rcpt"/>
</dbReference>
<reference evidence="18" key="2">
    <citation type="journal article" date="2022" name="Hortic Res">
        <title>The genome of Dioscorea zingiberensis sheds light on the biosynthesis, origin and evolution of the medicinally important diosgenin saponins.</title>
        <authorList>
            <person name="Li Y."/>
            <person name="Tan C."/>
            <person name="Li Z."/>
            <person name="Guo J."/>
            <person name="Li S."/>
            <person name="Chen X."/>
            <person name="Wang C."/>
            <person name="Dai X."/>
            <person name="Yang H."/>
            <person name="Song W."/>
            <person name="Hou L."/>
            <person name="Xu J."/>
            <person name="Tong Z."/>
            <person name="Xu A."/>
            <person name="Yuan X."/>
            <person name="Wang W."/>
            <person name="Yang Q."/>
            <person name="Chen L."/>
            <person name="Sun Z."/>
            <person name="Wang K."/>
            <person name="Pan B."/>
            <person name="Chen J."/>
            <person name="Bao Y."/>
            <person name="Liu F."/>
            <person name="Qi X."/>
            <person name="Gang D.R."/>
            <person name="Wen J."/>
            <person name="Li J."/>
        </authorList>
    </citation>
    <scope>NUCLEOTIDE SEQUENCE</scope>
    <source>
        <strain evidence="18">Dzin_1.0</strain>
    </source>
</reference>
<evidence type="ECO:0000256" key="5">
    <source>
        <dbReference type="ARBA" id="ARBA00022729"/>
    </source>
</evidence>
<dbReference type="Gene3D" id="1.10.287.70">
    <property type="match status" value="1"/>
</dbReference>
<keyword evidence="9 13" id="KW-0675">Receptor</keyword>
<evidence type="ECO:0000256" key="11">
    <source>
        <dbReference type="ARBA" id="ARBA00023286"/>
    </source>
</evidence>
<evidence type="ECO:0000256" key="9">
    <source>
        <dbReference type="ARBA" id="ARBA00023170"/>
    </source>
</evidence>
<feature type="transmembrane region" description="Helical" evidence="15">
    <location>
        <begin position="561"/>
        <end position="579"/>
    </location>
</feature>
<feature type="transmembrane region" description="Helical" evidence="15">
    <location>
        <begin position="620"/>
        <end position="639"/>
    </location>
</feature>
<dbReference type="PANTHER" id="PTHR34836">
    <property type="entry name" value="OS06G0188250 PROTEIN"/>
    <property type="match status" value="1"/>
</dbReference>
<evidence type="ECO:0000256" key="7">
    <source>
        <dbReference type="ARBA" id="ARBA00023065"/>
    </source>
</evidence>
<keyword evidence="10" id="KW-0325">Glycoprotein</keyword>
<organism evidence="18 19">
    <name type="scientific">Dioscorea zingiberensis</name>
    <dbReference type="NCBI Taxonomy" id="325984"/>
    <lineage>
        <taxon>Eukaryota</taxon>
        <taxon>Viridiplantae</taxon>
        <taxon>Streptophyta</taxon>
        <taxon>Embryophyta</taxon>
        <taxon>Tracheophyta</taxon>
        <taxon>Spermatophyta</taxon>
        <taxon>Magnoliopsida</taxon>
        <taxon>Liliopsida</taxon>
        <taxon>Dioscoreales</taxon>
        <taxon>Dioscoreaceae</taxon>
        <taxon>Dioscorea</taxon>
    </lineage>
</organism>
<dbReference type="InterPro" id="IPR017103">
    <property type="entry name" value="Iontropic_Glu_rcpt_pln"/>
</dbReference>
<evidence type="ECO:0000256" key="3">
    <source>
        <dbReference type="ARBA" id="ARBA00022448"/>
    </source>
</evidence>
<dbReference type="SUPFAM" id="SSF53822">
    <property type="entry name" value="Periplasmic binding protein-like I"/>
    <property type="match status" value="1"/>
</dbReference>
<dbReference type="InterPro" id="IPR001320">
    <property type="entry name" value="Iontro_rcpt_C"/>
</dbReference>
<comment type="similarity">
    <text evidence="2 13">Belongs to the glutamate-gated ion channel (TC 1.A.10.1) family.</text>
</comment>
<keyword evidence="7 13" id="KW-0406">Ion transport</keyword>
<comment type="subcellular location">
    <subcellularLocation>
        <location evidence="1">Membrane</location>
        <topology evidence="1">Multi-pass membrane protein</topology>
    </subcellularLocation>
</comment>
<evidence type="ECO:0000256" key="12">
    <source>
        <dbReference type="ARBA" id="ARBA00023303"/>
    </source>
</evidence>
<sequence length="865" mass="96678">MQITLRVVLHFLLLFYVHSVDGHSIGAILDYGSRLGREEKVAMEIAIGDIKNLTNEGLVLLPRDSNGDPLLAASAAMTLINEHHAKALVGLGTWQEASFVAEIGRRAQVPVLSFTSTCPPAAPLRWPFLVPIAHSQVFQVKAIAAIIRSWYWRKVSIVYEDIEYTATTIIPYLADALGDANIDSRVALSSYDSSFIQELDMLRSRPFRVFIVHTSIELATRLFAEANKMGMMSDGYVWITTDAITSKLDLVNSSVIDSMQGVLGVKNYVKPSAQINDFRISFQKRYHSEYPEEEKREPQLSALTAYDAVRAIARAINQKSRSGGHQKIQNHTLSGPLSVAISEDGWSLLDGIKQTNFTGLSGEFFFQEGDFSPSTTFQIVNLVGKSYRELGFWLSDCGFSKSSERKEGNETSMKILGQVYWPGGPWSVPKGWVSLTNEQPLRVAVPARAVFPEFVRVKNVKNETSAEGFSIDVFKEILKRLPYSLPYEFHPFNCSYDSFLEQNQMQNYDILVGDTSISSGRYHYVEFSQPYTASGLVMVVLMKSDLTDKAWIFLKPFCGSMWALTAIVSIYNGMVVWMIERSYNMEFQGSFWNQSAALLWLSFTTLLSPGEKLHSNLSRLAMLVWLFVALVLTSNYTAILSSMLTARRLEPSLVHVDALKSSNAVVGCNNGSVVGKYLEEVLGFQHKNIKKINSGEEYYQALKTGHIKAAFLRIPYANLLVSKYCSELISTGQIFHVGGLGFVFPKGSPLLSDFSESILDIFESGKLEKLENAMHANYSCSNVGVDATEVDRLSPTSFWGLFLLTVGVSTVVLVLYGLFSHKNELKWHEDLKEEQKTNAMELLSAATNHKQNTQIHPIQIHPIEK</sequence>
<dbReference type="FunFam" id="3.40.50.2300:FF:000188">
    <property type="entry name" value="Glutamate receptor"/>
    <property type="match status" value="1"/>
</dbReference>
<dbReference type="SUPFAM" id="SSF53850">
    <property type="entry name" value="Periplasmic binding protein-like II"/>
    <property type="match status" value="1"/>
</dbReference>
<evidence type="ECO:0000256" key="13">
    <source>
        <dbReference type="PIRNR" id="PIRNR037090"/>
    </source>
</evidence>
<evidence type="ECO:0000259" key="17">
    <source>
        <dbReference type="SMART" id="SM00079"/>
    </source>
</evidence>
<dbReference type="Proteomes" id="UP001085076">
    <property type="component" value="Miscellaneous, Linkage group lg09"/>
</dbReference>
<dbReference type="InterPro" id="IPR028082">
    <property type="entry name" value="Peripla_BP_I"/>
</dbReference>
<evidence type="ECO:0000256" key="2">
    <source>
        <dbReference type="ARBA" id="ARBA00008685"/>
    </source>
</evidence>
<dbReference type="InterPro" id="IPR015683">
    <property type="entry name" value="Ionotropic_Glu_rcpt"/>
</dbReference>
<keyword evidence="11 13" id="KW-1071">Ligand-gated ion channel</keyword>
<comment type="caution">
    <text evidence="18">The sequence shown here is derived from an EMBL/GenBank/DDBJ whole genome shotgun (WGS) entry which is preliminary data.</text>
</comment>